<evidence type="ECO:0000256" key="8">
    <source>
        <dbReference type="ARBA" id="ARBA00023242"/>
    </source>
</evidence>
<feature type="region of interest" description="Disordered" evidence="9">
    <location>
        <begin position="39"/>
        <end position="76"/>
    </location>
</feature>
<evidence type="ECO:0000259" key="10">
    <source>
        <dbReference type="PROSITE" id="PS51030"/>
    </source>
</evidence>
<dbReference type="GO" id="GO:0043565">
    <property type="term" value="F:sequence-specific DNA binding"/>
    <property type="evidence" value="ECO:0007669"/>
    <property type="project" value="InterPro"/>
</dbReference>
<keyword evidence="1" id="KW-0479">Metal-binding</keyword>
<dbReference type="Pfam" id="PF00105">
    <property type="entry name" value="zf-C4"/>
    <property type="match status" value="1"/>
</dbReference>
<evidence type="ECO:0000256" key="6">
    <source>
        <dbReference type="ARBA" id="ARBA00023163"/>
    </source>
</evidence>
<keyword evidence="5" id="KW-0238">DNA-binding</keyword>
<evidence type="ECO:0000256" key="1">
    <source>
        <dbReference type="ARBA" id="ARBA00022723"/>
    </source>
</evidence>
<dbReference type="SUPFAM" id="SSF57716">
    <property type="entry name" value="Glucocorticoid receptor-like (DNA-binding domain)"/>
    <property type="match status" value="1"/>
</dbReference>
<evidence type="ECO:0000256" key="4">
    <source>
        <dbReference type="ARBA" id="ARBA00023015"/>
    </source>
</evidence>
<reference evidence="11" key="2">
    <citation type="submission" date="2017-06" db="EMBL/GenBank/DDBJ databases">
        <authorList>
            <person name="Kim H.J."/>
            <person name="Triplett B.A."/>
        </authorList>
    </citation>
    <scope>NUCLEOTIDE SEQUENCE</scope>
</reference>
<feature type="compositionally biased region" description="Low complexity" evidence="9">
    <location>
        <begin position="39"/>
        <end position="70"/>
    </location>
</feature>
<protein>
    <submittedName>
        <fullName evidence="11">Nuclear receptor</fullName>
    </submittedName>
</protein>
<feature type="region of interest" description="Disordered" evidence="9">
    <location>
        <begin position="173"/>
        <end position="196"/>
    </location>
</feature>
<dbReference type="PROSITE" id="PS51030">
    <property type="entry name" value="NUCLEAR_REC_DBD_2"/>
    <property type="match status" value="1"/>
</dbReference>
<dbReference type="InterPro" id="IPR013088">
    <property type="entry name" value="Znf_NHR/GATA"/>
</dbReference>
<sequence>MDSNSSTSSSASSASSYVPATNTSSAYPYTAQSYASQSYSMPSFDSSSYYPPQQFSSSSSSSSSPGSHSPLTGSQGPYYDPSQYYFSAYQTQPYYSTNPSAFTEFSYEPSDLPANQYTQYYPNYAADPFSNWNAANQPIYHNNTPNTDTFQAKSDLYAPAFAGFDQPATSHGLSDKFDKKNKSPAKSTAAKTPGLKRKAKDETKLMTYVCSICEKLLSNVSEYSQACDECRSFFRRVSKRQIRPNLCQHLVCDLNCENCKFDKCLKMGLIAKIKEAKDDLDLFDVDLGSFDMDSFNLKQVNSFVLNEIENKRQLIRTASSELKVKEYMTDLVRNVASILHNGQKSAFNETQCQEKISRSLLVAYSYLVDQEMANKSSVLLLLSCQLSPYEIKLLEQLQKIYAPSNQEKAYADNYSYSTREALYPSFGTYDYYQYQETSSDQAAMTSYECAKSAHLYELKIFHFLLILFSSFLNIDQFMQMSIQSTMNDFDACYCQKLILRLIDNVCKDKVVKTKILLNVSDIDLI</sequence>
<evidence type="ECO:0000256" key="3">
    <source>
        <dbReference type="ARBA" id="ARBA00022833"/>
    </source>
</evidence>
<evidence type="ECO:0000256" key="2">
    <source>
        <dbReference type="ARBA" id="ARBA00022771"/>
    </source>
</evidence>
<feature type="domain" description="Nuclear receptor" evidence="10">
    <location>
        <begin position="207"/>
        <end position="276"/>
    </location>
</feature>
<dbReference type="EMBL" id="MF360799">
    <property type="protein sequence ID" value="ASL70483.1"/>
    <property type="molecule type" value="Genomic_DNA"/>
</dbReference>
<proteinExistence type="predicted"/>
<evidence type="ECO:0000256" key="5">
    <source>
        <dbReference type="ARBA" id="ARBA00023125"/>
    </source>
</evidence>
<keyword evidence="6" id="KW-0804">Transcription</keyword>
<dbReference type="InterPro" id="IPR001628">
    <property type="entry name" value="Znf_hrmn_rcpt"/>
</dbReference>
<dbReference type="GO" id="GO:0008270">
    <property type="term" value="F:zinc ion binding"/>
    <property type="evidence" value="ECO:0007669"/>
    <property type="project" value="UniProtKB-KW"/>
</dbReference>
<keyword evidence="4" id="KW-0805">Transcription regulation</keyword>
<feature type="region of interest" description="Disordered" evidence="9">
    <location>
        <begin position="1"/>
        <end position="24"/>
    </location>
</feature>
<dbReference type="Gene3D" id="3.30.50.10">
    <property type="entry name" value="Erythroid Transcription Factor GATA-1, subunit A"/>
    <property type="match status" value="1"/>
</dbReference>
<accession>A0A221CAV3</accession>
<keyword evidence="3" id="KW-0862">Zinc</keyword>
<dbReference type="AlphaFoldDB" id="A0A221CAV3"/>
<evidence type="ECO:0000256" key="7">
    <source>
        <dbReference type="ARBA" id="ARBA00023170"/>
    </source>
</evidence>
<keyword evidence="8" id="KW-0539">Nucleus</keyword>
<keyword evidence="7 11" id="KW-0675">Receptor</keyword>
<name>A0A221CAV3_9BILA</name>
<dbReference type="GO" id="GO:0003700">
    <property type="term" value="F:DNA-binding transcription factor activity"/>
    <property type="evidence" value="ECO:0007669"/>
    <property type="project" value="InterPro"/>
</dbReference>
<keyword evidence="2" id="KW-0863">Zinc-finger</keyword>
<reference evidence="11" key="1">
    <citation type="journal article" date="2017" name="Gen. Comp. Endocrinol.">
        <title>Genome-wide identification of nuclear receptor (NR) genes and the evolutionary significance of the NR1O subfamily in the monogonont rotifer Brachionus spp.</title>
        <authorList>
            <person name="Kim D.H."/>
            <person name="Kim H.S."/>
            <person name="Hwang D.S."/>
            <person name="Kim H.J."/>
            <person name="Hagiwara A."/>
            <person name="Lee J.S."/>
            <person name="Jeong C.B."/>
        </authorList>
    </citation>
    <scope>NUCLEOTIDE SEQUENCE</scope>
</reference>
<feature type="compositionally biased region" description="Low complexity" evidence="9">
    <location>
        <begin position="1"/>
        <end position="16"/>
    </location>
</feature>
<organism evidence="11">
    <name type="scientific">Brachionus rotundiformis</name>
    <dbReference type="NCBI Taxonomy" id="96890"/>
    <lineage>
        <taxon>Eukaryota</taxon>
        <taxon>Metazoa</taxon>
        <taxon>Spiralia</taxon>
        <taxon>Gnathifera</taxon>
        <taxon>Rotifera</taxon>
        <taxon>Eurotatoria</taxon>
        <taxon>Monogononta</taxon>
        <taxon>Pseudotrocha</taxon>
        <taxon>Ploima</taxon>
        <taxon>Brachionidae</taxon>
        <taxon>Brachionus</taxon>
    </lineage>
</organism>
<evidence type="ECO:0000313" key="11">
    <source>
        <dbReference type="EMBL" id="ASL70483.1"/>
    </source>
</evidence>
<evidence type="ECO:0000256" key="9">
    <source>
        <dbReference type="SAM" id="MobiDB-lite"/>
    </source>
</evidence>